<organism evidence="2 3">
    <name type="scientific">Phaeovibrio sulfidiphilus</name>
    <dbReference type="NCBI Taxonomy" id="1220600"/>
    <lineage>
        <taxon>Bacteria</taxon>
        <taxon>Pseudomonadati</taxon>
        <taxon>Pseudomonadota</taxon>
        <taxon>Alphaproteobacteria</taxon>
        <taxon>Rhodospirillales</taxon>
        <taxon>Rhodospirillaceae</taxon>
        <taxon>Phaeovibrio</taxon>
    </lineage>
</organism>
<dbReference type="EMBL" id="JACZHT010000005">
    <property type="protein sequence ID" value="MBE1237450.1"/>
    <property type="molecule type" value="Genomic_DNA"/>
</dbReference>
<name>A0A8J6YMR1_9PROT</name>
<gene>
    <name evidence="2" type="ORF">IHV25_07285</name>
</gene>
<sequence>MRLFPCALALAVSVTAVPAAAQTDCDARSATQLSAMAIVEHRQWITEAKPSDTDIAAAQNEVERLRKETHTKFEAGDTEAPCDFYRQITRFYREKPR</sequence>
<feature type="chain" id="PRO_5035264747" evidence="1">
    <location>
        <begin position="22"/>
        <end position="97"/>
    </location>
</feature>
<dbReference type="RefSeq" id="WP_192534464.1">
    <property type="nucleotide sequence ID" value="NZ_JACZHT010000005.1"/>
</dbReference>
<reference evidence="2" key="1">
    <citation type="submission" date="2020-10" db="EMBL/GenBank/DDBJ databases">
        <title>Genome sequence of the unusual species of purple photosynthetic bacteria, Phaeovibrio sulfidiphilus DSM 23193, type strain.</title>
        <authorList>
            <person name="Kyndt J.A."/>
            <person name="Meyer T.E."/>
        </authorList>
    </citation>
    <scope>NUCLEOTIDE SEQUENCE</scope>
    <source>
        <strain evidence="2">DSM 23193</strain>
    </source>
</reference>
<dbReference type="AlphaFoldDB" id="A0A8J6YMR1"/>
<comment type="caution">
    <text evidence="2">The sequence shown here is derived from an EMBL/GenBank/DDBJ whole genome shotgun (WGS) entry which is preliminary data.</text>
</comment>
<keyword evidence="3" id="KW-1185">Reference proteome</keyword>
<dbReference type="Proteomes" id="UP000631034">
    <property type="component" value="Unassembled WGS sequence"/>
</dbReference>
<evidence type="ECO:0000256" key="1">
    <source>
        <dbReference type="SAM" id="SignalP"/>
    </source>
</evidence>
<keyword evidence="1" id="KW-0732">Signal</keyword>
<proteinExistence type="predicted"/>
<accession>A0A8J6YMR1</accession>
<feature type="signal peptide" evidence="1">
    <location>
        <begin position="1"/>
        <end position="21"/>
    </location>
</feature>
<protein>
    <submittedName>
        <fullName evidence="2">Uncharacterized protein</fullName>
    </submittedName>
</protein>
<evidence type="ECO:0000313" key="3">
    <source>
        <dbReference type="Proteomes" id="UP000631034"/>
    </source>
</evidence>
<evidence type="ECO:0000313" key="2">
    <source>
        <dbReference type="EMBL" id="MBE1237450.1"/>
    </source>
</evidence>